<feature type="region of interest" description="Disordered" evidence="1">
    <location>
        <begin position="749"/>
        <end position="784"/>
    </location>
</feature>
<dbReference type="Gene3D" id="3.40.50.2000">
    <property type="entry name" value="Glycogen Phosphorylase B"/>
    <property type="match status" value="2"/>
</dbReference>
<dbReference type="InterPro" id="IPR008928">
    <property type="entry name" value="6-hairpin_glycosidase_sf"/>
</dbReference>
<reference evidence="4 5" key="1">
    <citation type="submission" date="2024-02" db="EMBL/GenBank/DDBJ databases">
        <title>Herpetosiphon gulosus NBRC 112829.</title>
        <authorList>
            <person name="Ichikawa N."/>
            <person name="Katano-Makiyama Y."/>
            <person name="Hidaka K."/>
        </authorList>
    </citation>
    <scope>NUCLEOTIDE SEQUENCE [LARGE SCALE GENOMIC DNA]</scope>
    <source>
        <strain evidence="4 5">NBRC 112829</strain>
    </source>
</reference>
<dbReference type="EMBL" id="BAABRU010000031">
    <property type="protein sequence ID" value="GAA5531086.1"/>
    <property type="molecule type" value="Genomic_DNA"/>
</dbReference>
<comment type="caution">
    <text evidence="4">The sequence shown here is derived from an EMBL/GenBank/DDBJ whole genome shotgun (WGS) entry which is preliminary data.</text>
</comment>
<evidence type="ECO:0000259" key="2">
    <source>
        <dbReference type="Pfam" id="PF00534"/>
    </source>
</evidence>
<dbReference type="InterPro" id="IPR028098">
    <property type="entry name" value="Glyco_trans_4-like_N"/>
</dbReference>
<dbReference type="Proteomes" id="UP001428290">
    <property type="component" value="Unassembled WGS sequence"/>
</dbReference>
<evidence type="ECO:0000313" key="5">
    <source>
        <dbReference type="Proteomes" id="UP001428290"/>
    </source>
</evidence>
<feature type="domain" description="Glycosyl transferase family 1" evidence="2">
    <location>
        <begin position="188"/>
        <end position="364"/>
    </location>
</feature>
<dbReference type="CDD" id="cd03822">
    <property type="entry name" value="GT4_mannosyltransferase-like"/>
    <property type="match status" value="1"/>
</dbReference>
<dbReference type="SUPFAM" id="SSF53756">
    <property type="entry name" value="UDP-Glycosyltransferase/glycogen phosphorylase"/>
    <property type="match status" value="1"/>
</dbReference>
<organism evidence="4 5">
    <name type="scientific">Herpetosiphon gulosus</name>
    <dbReference type="NCBI Taxonomy" id="1973496"/>
    <lineage>
        <taxon>Bacteria</taxon>
        <taxon>Bacillati</taxon>
        <taxon>Chloroflexota</taxon>
        <taxon>Chloroflexia</taxon>
        <taxon>Herpetosiphonales</taxon>
        <taxon>Herpetosiphonaceae</taxon>
        <taxon>Herpetosiphon</taxon>
    </lineage>
</organism>
<keyword evidence="5" id="KW-1185">Reference proteome</keyword>
<name>A0ABP9X9H7_9CHLR</name>
<dbReference type="InterPro" id="IPR001296">
    <property type="entry name" value="Glyco_trans_1"/>
</dbReference>
<evidence type="ECO:0000313" key="4">
    <source>
        <dbReference type="EMBL" id="GAA5531086.1"/>
    </source>
</evidence>
<gene>
    <name evidence="4" type="primary">mshA_34</name>
    <name evidence="4" type="ORF">Hgul01_04910</name>
</gene>
<dbReference type="Pfam" id="PF13439">
    <property type="entry name" value="Glyco_transf_4"/>
    <property type="match status" value="1"/>
</dbReference>
<feature type="domain" description="Glycosyltransferase subfamily 4-like N-terminal" evidence="3">
    <location>
        <begin position="71"/>
        <end position="176"/>
    </location>
</feature>
<dbReference type="PANTHER" id="PTHR12526:SF572">
    <property type="entry name" value="BLL5144 PROTEIN"/>
    <property type="match status" value="1"/>
</dbReference>
<protein>
    <submittedName>
        <fullName evidence="4">D-inositol-3-phosphate glycosyltransferase</fullName>
    </submittedName>
</protein>
<dbReference type="PANTHER" id="PTHR12526">
    <property type="entry name" value="GLYCOSYLTRANSFERASE"/>
    <property type="match status" value="1"/>
</dbReference>
<proteinExistence type="predicted"/>
<sequence>MPTPSHSSIRSILIIGNYAPRQCGIATYTTDLRMALLEAYPQSRIEVMAMNDTPAGYDYPDSVVFTIDQDDPYAYYQAADFIRLSSYDLVCIQHEYGIFGGASGRNLLLLIRAITIPIVTTLHTVLREPTADQHTILWELAQRSQRIIVMSSHAVDLIHTIYGIPLAQIDCIPHGIPDLPFRDGYEDKQHANLTGKQVLLTFGLLSPNKGIEDVLNALPSLIKQHPHVLYVIVGATHPTVRQTFGEAYREMLQALVEQLGIQAHVRFHDQFVSSSALAIYMGAADVYITPYHTQEQSVSGTLAYAIGAGKAIVSTPYWYATELLAHGGGMLVPFHDPAMLAEQVNTLLAEPQLRQTIREQAYQRGRTMLWSVVATHYMQSFVQARTHPLHPVLVLANQPIMPDSPIIPPLCLDHLIAMTDDMGLIQHAILNIPNHHEGYATDDNARALIATMLLDPIQEPQAQRLAMRYLAFLWYAFNPATQRFRNFMGANRQWLEATGSEDAHARSIWALGIVLEQSHDPGLCGVAQRLLRFALPAVSQLTHPRPWALALLGFAAYRQRFPGDRTVMASQLQLAEQLLSRFQAAHQPDWEWFDDHLTYDNAVLPHALIVSGQTLQRPDMVEAGLTALTWLCAIQRPEAEHFKPIGSNGFFQRGQAPAHYDQQPIEAQATVLAACAAFESTGDSGWYDEAQHAFYWFLGHNDAGVALYDQRTGGCADGLEIDRINQNQGAESTLAFLIGRLTIQTLTPPIRRGTAENTSASVTRPPRIRADLIPPRDSSSLRPL</sequence>
<dbReference type="SUPFAM" id="SSF48208">
    <property type="entry name" value="Six-hairpin glycosidases"/>
    <property type="match status" value="1"/>
</dbReference>
<evidence type="ECO:0000256" key="1">
    <source>
        <dbReference type="SAM" id="MobiDB-lite"/>
    </source>
</evidence>
<evidence type="ECO:0000259" key="3">
    <source>
        <dbReference type="Pfam" id="PF13439"/>
    </source>
</evidence>
<dbReference type="RefSeq" id="WP_345724670.1">
    <property type="nucleotide sequence ID" value="NZ_BAABRU010000031.1"/>
</dbReference>
<accession>A0ABP9X9H7</accession>
<dbReference type="Pfam" id="PF00534">
    <property type="entry name" value="Glycos_transf_1"/>
    <property type="match status" value="1"/>
</dbReference>